<keyword evidence="1" id="KW-0378">Hydrolase</keyword>
<dbReference type="EMBL" id="UOFN01000091">
    <property type="protein sequence ID" value="VAW78183.1"/>
    <property type="molecule type" value="Genomic_DNA"/>
</dbReference>
<dbReference type="PANTHER" id="PTHR12277">
    <property type="entry name" value="ALPHA/BETA HYDROLASE DOMAIN-CONTAINING PROTEIN"/>
    <property type="match status" value="1"/>
</dbReference>
<dbReference type="Gene3D" id="3.40.50.1820">
    <property type="entry name" value="alpha/beta hydrolase"/>
    <property type="match status" value="2"/>
</dbReference>
<dbReference type="AlphaFoldDB" id="A0A3B0YQ13"/>
<name>A0A3B0YQ13_9ZZZZ</name>
<reference evidence="1" key="1">
    <citation type="submission" date="2018-06" db="EMBL/GenBank/DDBJ databases">
        <authorList>
            <person name="Zhirakovskaya E."/>
        </authorList>
    </citation>
    <scope>NUCLEOTIDE SEQUENCE</scope>
</reference>
<evidence type="ECO:0000313" key="1">
    <source>
        <dbReference type="EMBL" id="VAW78183.1"/>
    </source>
</evidence>
<protein>
    <submittedName>
        <fullName evidence="1">Hydrolase, alpha/beta fold family</fullName>
    </submittedName>
</protein>
<proteinExistence type="predicted"/>
<gene>
    <name evidence="1" type="ORF">MNBD_GAMMA15-2117</name>
</gene>
<sequence length="236" mass="27155">MTSFIIFIVLGLLLLNIWMYFQQPKMTFYPSRELDQTPANWGLDYEDVTLNTADKVQLHGWFIPSPQSQQVLLFFHGNGGNISHRRDSIEIFHRLGLNVFIIDYRGYGKSEGTPGEQGLYQDASGVQARGLILESTLSSTKDFAREVFPVLSRLVVTRYDFNTAEYIRHVNYPVLVLHSPEDDIMPFHLGEKVFRSAHEPKRFVRLRGGHNDGFLQSQPGYEQEIDRWLKTIDTGS</sequence>
<dbReference type="GO" id="GO:0016787">
    <property type="term" value="F:hydrolase activity"/>
    <property type="evidence" value="ECO:0007669"/>
    <property type="project" value="UniProtKB-KW"/>
</dbReference>
<accession>A0A3B0YQ13</accession>
<dbReference type="InterPro" id="IPR029058">
    <property type="entry name" value="AB_hydrolase_fold"/>
</dbReference>
<organism evidence="1">
    <name type="scientific">hydrothermal vent metagenome</name>
    <dbReference type="NCBI Taxonomy" id="652676"/>
    <lineage>
        <taxon>unclassified sequences</taxon>
        <taxon>metagenomes</taxon>
        <taxon>ecological metagenomes</taxon>
    </lineage>
</organism>
<dbReference type="PANTHER" id="PTHR12277:SF81">
    <property type="entry name" value="PROTEIN ABHD13"/>
    <property type="match status" value="1"/>
</dbReference>
<dbReference type="SUPFAM" id="SSF53474">
    <property type="entry name" value="alpha/beta-Hydrolases"/>
    <property type="match status" value="1"/>
</dbReference>